<evidence type="ECO:0000313" key="2">
    <source>
        <dbReference type="EMBL" id="RIN00793.1"/>
    </source>
</evidence>
<gene>
    <name evidence="2" type="ORF">BU112_07880</name>
</gene>
<name>A0A418IF57_9STAP</name>
<dbReference type="AlphaFoldDB" id="A0A418IF57"/>
<dbReference type="Pfam" id="PF13349">
    <property type="entry name" value="DUF4097"/>
    <property type="match status" value="1"/>
</dbReference>
<protein>
    <recommendedName>
        <fullName evidence="1">DUF4097 domain-containing protein</fullName>
    </recommendedName>
</protein>
<comment type="caution">
    <text evidence="2">The sequence shown here is derived from an EMBL/GenBank/DDBJ whole genome shotgun (WGS) entry which is preliminary data.</text>
</comment>
<sequence>MRKVLIFTFIIGLVITVVCAIGTIKQFKIEQEKAKDVTTNFNKSYEESDIKALKVSFEHSNLTVKHGDKFNITSKGSNEQTKINAQISKGDLKLTDNDSASNINLSLLGFKKNDVVVTVPKHLKSMKIDSSNGSIDLNNIEVEQANIYSDVGKLAIKDSKYNKLNASSDVADILVEKSKYNQGQFETDTGQLTIEDMPMDKPTNVETDTGDVVLNYGGAQPKNTLIDFNSDIGDLNIENSKLKDKKIGNGENLVKIVTDTGDTTIK</sequence>
<proteinExistence type="predicted"/>
<accession>A0A418IF57</accession>
<keyword evidence="3" id="KW-1185">Reference proteome</keyword>
<dbReference type="RefSeq" id="WP_119584688.1">
    <property type="nucleotide sequence ID" value="NZ_JAWVBH010000001.1"/>
</dbReference>
<evidence type="ECO:0000259" key="1">
    <source>
        <dbReference type="Pfam" id="PF13349"/>
    </source>
</evidence>
<dbReference type="EMBL" id="QXUF01000048">
    <property type="protein sequence ID" value="RIN00793.1"/>
    <property type="molecule type" value="Genomic_DNA"/>
</dbReference>
<dbReference type="InterPro" id="IPR025164">
    <property type="entry name" value="Toastrack_DUF4097"/>
</dbReference>
<evidence type="ECO:0000313" key="3">
    <source>
        <dbReference type="Proteomes" id="UP000286317"/>
    </source>
</evidence>
<dbReference type="Proteomes" id="UP000286317">
    <property type="component" value="Unassembled WGS sequence"/>
</dbReference>
<dbReference type="OrthoDB" id="2414064at2"/>
<reference evidence="2 3" key="1">
    <citation type="journal article" date="2016" name="Front. Microbiol.">
        <title>Comprehensive Phylogenetic Analysis of Bovine Non-aureus Staphylococci Species Based on Whole-Genome Sequencing.</title>
        <authorList>
            <person name="Naushad S."/>
            <person name="Barkema H.W."/>
            <person name="Luby C."/>
            <person name="Condas L.A."/>
            <person name="Nobrega D.B."/>
            <person name="Carson D.A."/>
            <person name="De Buck J."/>
        </authorList>
    </citation>
    <scope>NUCLEOTIDE SEQUENCE [LARGE SCALE GENOMIC DNA]</scope>
    <source>
        <strain evidence="2 3">SNUC 4554</strain>
    </source>
</reference>
<organism evidence="2 3">
    <name type="scientific">Staphylococcus shinii</name>
    <dbReference type="NCBI Taxonomy" id="2912228"/>
    <lineage>
        <taxon>Bacteria</taxon>
        <taxon>Bacillati</taxon>
        <taxon>Bacillota</taxon>
        <taxon>Bacilli</taxon>
        <taxon>Bacillales</taxon>
        <taxon>Staphylococcaceae</taxon>
        <taxon>Staphylococcus</taxon>
    </lineage>
</organism>
<feature type="domain" description="DUF4097" evidence="1">
    <location>
        <begin position="50"/>
        <end position="265"/>
    </location>
</feature>